<gene>
    <name evidence="1" type="primary">repA4</name>
</gene>
<sequence>MSVVTKVLSRWGSCRGKSFEHARKRPSRPANAEIRPACGKALSGPLRPRNEAPMLLLAGLA</sequence>
<protein>
    <submittedName>
        <fullName evidence="1">RepA4 protein</fullName>
    </submittedName>
</protein>
<dbReference type="AlphaFoldDB" id="O07486"/>
<dbReference type="EMBL" id="Y13308">
    <property type="protein sequence ID" value="CAA73747.1"/>
    <property type="molecule type" value="Genomic_DNA"/>
</dbReference>
<organism evidence="1">
    <name type="scientific">Yersinia enterocolitica</name>
    <dbReference type="NCBI Taxonomy" id="630"/>
    <lineage>
        <taxon>Bacteria</taxon>
        <taxon>Pseudomonadati</taxon>
        <taxon>Pseudomonadota</taxon>
        <taxon>Gammaproteobacteria</taxon>
        <taxon>Enterobacterales</taxon>
        <taxon>Yersiniaceae</taxon>
        <taxon>Yersinia</taxon>
    </lineage>
</organism>
<accession>O07486</accession>
<proteinExistence type="predicted"/>
<name>O07486_YEREN</name>
<evidence type="ECO:0000313" key="1">
    <source>
        <dbReference type="EMBL" id="CAA73747.1"/>
    </source>
</evidence>
<reference evidence="1" key="1">
    <citation type="journal article" date="1998" name="Syst. Appl. Microbiol.">
        <title>Characterization of plasmid regions of foodborne Yersinia enterocolitica biogroup 1A strains hybridizing to the Yersinia enterocolitica virulence plasmid.</title>
        <authorList>
            <person name="Hoffmann B."/>
            <person name="Strauch E."/>
            <person name="Gewinner C."/>
            <person name="Nattermann H."/>
            <person name="Appel B."/>
        </authorList>
    </citation>
    <scope>NUCLEOTIDE SEQUENCE</scope>
    <source>
        <strain evidence="1">15673</strain>
    </source>
</reference>